<dbReference type="Proteomes" id="UP000304953">
    <property type="component" value="Unassembled WGS sequence"/>
</dbReference>
<evidence type="ECO:0000313" key="1">
    <source>
        <dbReference type="EMBL" id="TGY93685.1"/>
    </source>
</evidence>
<proteinExistence type="predicted"/>
<accession>A0AC61RT41</accession>
<name>A0AC61RT41_9FIRM</name>
<evidence type="ECO:0000313" key="2">
    <source>
        <dbReference type="Proteomes" id="UP000304953"/>
    </source>
</evidence>
<reference evidence="1" key="1">
    <citation type="submission" date="2019-04" db="EMBL/GenBank/DDBJ databases">
        <title>Microbes associate with the intestines of laboratory mice.</title>
        <authorList>
            <person name="Navarre W."/>
            <person name="Wong E."/>
            <person name="Huang K."/>
            <person name="Tropini C."/>
            <person name="Ng K."/>
            <person name="Yu B."/>
        </authorList>
    </citation>
    <scope>NUCLEOTIDE SEQUENCE</scope>
    <source>
        <strain evidence="1">NM01_1-7b</strain>
    </source>
</reference>
<organism evidence="1 2">
    <name type="scientific">Petralouisia muris</name>
    <dbReference type="NCBI Taxonomy" id="3032872"/>
    <lineage>
        <taxon>Bacteria</taxon>
        <taxon>Bacillati</taxon>
        <taxon>Bacillota</taxon>
        <taxon>Clostridia</taxon>
        <taxon>Lachnospirales</taxon>
        <taxon>Lachnospiraceae</taxon>
        <taxon>Petralouisia</taxon>
    </lineage>
</organism>
<sequence length="72" mass="8905">MTLPQSQLYMESDYYNLPEDVREYWIVNPMAQSVYVYYLDEEQFETTAYTFQDQIKTMIYEDLYIDFKQLEL</sequence>
<dbReference type="EMBL" id="SRYA01000038">
    <property type="protein sequence ID" value="TGY93685.1"/>
    <property type="molecule type" value="Genomic_DNA"/>
</dbReference>
<comment type="caution">
    <text evidence="1">The sequence shown here is derived from an EMBL/GenBank/DDBJ whole genome shotgun (WGS) entry which is preliminary data.</text>
</comment>
<keyword evidence="2" id="KW-1185">Reference proteome</keyword>
<protein>
    <submittedName>
        <fullName evidence="1">Uncharacterized protein</fullName>
    </submittedName>
</protein>
<gene>
    <name evidence="1" type="ORF">E5329_17320</name>
</gene>